<evidence type="ECO:0000256" key="1">
    <source>
        <dbReference type="SAM" id="Coils"/>
    </source>
</evidence>
<evidence type="ECO:0000313" key="4">
    <source>
        <dbReference type="Proteomes" id="UP001162164"/>
    </source>
</evidence>
<evidence type="ECO:0000256" key="2">
    <source>
        <dbReference type="SAM" id="MobiDB-lite"/>
    </source>
</evidence>
<accession>A0ABQ9J7U4</accession>
<keyword evidence="1" id="KW-0175">Coiled coil</keyword>
<dbReference type="Proteomes" id="UP001162164">
    <property type="component" value="Unassembled WGS sequence"/>
</dbReference>
<organism evidence="3 4">
    <name type="scientific">Molorchus minor</name>
    <dbReference type="NCBI Taxonomy" id="1323400"/>
    <lineage>
        <taxon>Eukaryota</taxon>
        <taxon>Metazoa</taxon>
        <taxon>Ecdysozoa</taxon>
        <taxon>Arthropoda</taxon>
        <taxon>Hexapoda</taxon>
        <taxon>Insecta</taxon>
        <taxon>Pterygota</taxon>
        <taxon>Neoptera</taxon>
        <taxon>Endopterygota</taxon>
        <taxon>Coleoptera</taxon>
        <taxon>Polyphaga</taxon>
        <taxon>Cucujiformia</taxon>
        <taxon>Chrysomeloidea</taxon>
        <taxon>Cerambycidae</taxon>
        <taxon>Lamiinae</taxon>
        <taxon>Monochamini</taxon>
        <taxon>Molorchus</taxon>
    </lineage>
</organism>
<protein>
    <submittedName>
        <fullName evidence="3">Uncharacterized protein</fullName>
    </submittedName>
</protein>
<proteinExistence type="predicted"/>
<reference evidence="3" key="1">
    <citation type="journal article" date="2023" name="Insect Mol. Biol.">
        <title>Genome sequencing provides insights into the evolution of gene families encoding plant cell wall-degrading enzymes in longhorned beetles.</title>
        <authorList>
            <person name="Shin N.R."/>
            <person name="Okamura Y."/>
            <person name="Kirsch R."/>
            <person name="Pauchet Y."/>
        </authorList>
    </citation>
    <scope>NUCLEOTIDE SEQUENCE</scope>
    <source>
        <strain evidence="3">MMC_N1</strain>
    </source>
</reference>
<evidence type="ECO:0000313" key="3">
    <source>
        <dbReference type="EMBL" id="KAJ8974226.1"/>
    </source>
</evidence>
<keyword evidence="4" id="KW-1185">Reference proteome</keyword>
<feature type="coiled-coil region" evidence="1">
    <location>
        <begin position="55"/>
        <end position="82"/>
    </location>
</feature>
<sequence>MFTSHTTVQTKVFLPSVIQNDVNSSSSLNSVTSPFKPVSPVSQEVINVQEPQSNDQEAKDDIKRKSSNLEEALDELEAIYNSLRLGDEDLLERAEQREKETQAQRFMEANMNPCPNYSCRGTLSDSNFSYEPFDAVDSPRRKKMFRKNRTVDLKHDDMAFRKIHKDRSATISDPQSVISKVSYLLASPVHGKGLEDGTEDISKSGEEPDITYDDMVYRNVKHANSTLKVMEPQPPFGIPLGPITPAANSDYLHARPEEIYKPTFKSRKIPDIVKDDLAFRNLRKDPNKGPSLPQLSADDLKNNNSVDNSRLDWNSLRKKEGAAIPFS</sequence>
<name>A0ABQ9J7U4_9CUCU</name>
<feature type="compositionally biased region" description="Polar residues" evidence="2">
    <location>
        <begin position="302"/>
        <end position="312"/>
    </location>
</feature>
<gene>
    <name evidence="3" type="ORF">NQ317_012122</name>
</gene>
<comment type="caution">
    <text evidence="3">The sequence shown here is derived from an EMBL/GenBank/DDBJ whole genome shotgun (WGS) entry which is preliminary data.</text>
</comment>
<dbReference type="EMBL" id="JAPWTJ010001033">
    <property type="protein sequence ID" value="KAJ8974226.1"/>
    <property type="molecule type" value="Genomic_DNA"/>
</dbReference>
<feature type="region of interest" description="Disordered" evidence="2">
    <location>
        <begin position="281"/>
        <end position="314"/>
    </location>
</feature>